<sequence>MDDMTPEQSHNVALPDNDTDHVRADYQLIARALPLGPFACVGYEGRTFAVIDGPHHYKASMTTEHVSVALREER</sequence>
<name>A0ABN1N815_9PSEU</name>
<keyword evidence="2" id="KW-1185">Reference proteome</keyword>
<protein>
    <submittedName>
        <fullName evidence="1">Uncharacterized protein</fullName>
    </submittedName>
</protein>
<dbReference type="Proteomes" id="UP001499967">
    <property type="component" value="Unassembled WGS sequence"/>
</dbReference>
<gene>
    <name evidence="1" type="ORF">GCM10009559_56370</name>
</gene>
<reference evidence="1 2" key="1">
    <citation type="journal article" date="2019" name="Int. J. Syst. Evol. Microbiol.">
        <title>The Global Catalogue of Microorganisms (GCM) 10K type strain sequencing project: providing services to taxonomists for standard genome sequencing and annotation.</title>
        <authorList>
            <consortium name="The Broad Institute Genomics Platform"/>
            <consortium name="The Broad Institute Genome Sequencing Center for Infectious Disease"/>
            <person name="Wu L."/>
            <person name="Ma J."/>
        </authorList>
    </citation>
    <scope>NUCLEOTIDE SEQUENCE [LARGE SCALE GENOMIC DNA]</scope>
    <source>
        <strain evidence="1 2">JCM 11117</strain>
    </source>
</reference>
<accession>A0ABN1N815</accession>
<proteinExistence type="predicted"/>
<comment type="caution">
    <text evidence="1">The sequence shown here is derived from an EMBL/GenBank/DDBJ whole genome shotgun (WGS) entry which is preliminary data.</text>
</comment>
<organism evidence="1 2">
    <name type="scientific">Pseudonocardia zijingensis</name>
    <dbReference type="NCBI Taxonomy" id="153376"/>
    <lineage>
        <taxon>Bacteria</taxon>
        <taxon>Bacillati</taxon>
        <taxon>Actinomycetota</taxon>
        <taxon>Actinomycetes</taxon>
        <taxon>Pseudonocardiales</taxon>
        <taxon>Pseudonocardiaceae</taxon>
        <taxon>Pseudonocardia</taxon>
    </lineage>
</organism>
<evidence type="ECO:0000313" key="2">
    <source>
        <dbReference type="Proteomes" id="UP001499967"/>
    </source>
</evidence>
<evidence type="ECO:0000313" key="1">
    <source>
        <dbReference type="EMBL" id="GAA0896866.1"/>
    </source>
</evidence>
<dbReference type="EMBL" id="BAAAHP010000177">
    <property type="protein sequence ID" value="GAA0896866.1"/>
    <property type="molecule type" value="Genomic_DNA"/>
</dbReference>